<evidence type="ECO:0000313" key="3">
    <source>
        <dbReference type="Proteomes" id="UP000828390"/>
    </source>
</evidence>
<reference evidence="2" key="2">
    <citation type="submission" date="2020-11" db="EMBL/GenBank/DDBJ databases">
        <authorList>
            <person name="McCartney M.A."/>
            <person name="Auch B."/>
            <person name="Kono T."/>
            <person name="Mallez S."/>
            <person name="Becker A."/>
            <person name="Gohl D.M."/>
            <person name="Silverstein K.A.T."/>
            <person name="Koren S."/>
            <person name="Bechman K.B."/>
            <person name="Herman A."/>
            <person name="Abrahante J.E."/>
            <person name="Garbe J."/>
        </authorList>
    </citation>
    <scope>NUCLEOTIDE SEQUENCE</scope>
    <source>
        <strain evidence="2">Duluth1</strain>
        <tissue evidence="2">Whole animal</tissue>
    </source>
</reference>
<sequence length="561" mass="62298">MVAVQNSCTWMFGCYFRTRLNHWIDGSTGVEDVLFMDVRTESFPTSCVITADRVPFYCTLCNFRCQDAAMLKSHIRRYKRHQREEAMAGEKLFLTWLQKAEYSIFVGDSDIIRLSREESETLLRTIDDSANDAWFDQEENPNNTAGPALPSWLTEETFSASMVTGERHVQASPSVSSMQVVSQRPPTVTFMPITTTMTLPKQLIYHPTRMVAPVTLTTYPVNYHLGRVPAACVPSTVVFERTTGLSKSMSTAQPVYQLTLCRLGPQEDYLDKSSFSTIDSVFAVATPVVHRTPEPFGPVARTSLPLSKSAFAPSGPARALSRNSLDSASAATHSPLQPGGYVSPYSPTVPSYFPSLDLLASETEVPFSSESLSFSAPSVTMPSALQSTLHTSSKRRLFLPELPLPHASILKPALKMTPEKSSTLSTPLLDEHVNVLPIVSDMCDPLFSGTVMDRPGSRFVEQGTQTDLPSRAEDLLEKMLGTMEELLRAAVRTERKVLSELEEVRRIERKLDVKARTQEQSSGRSTGSKRRRSNDGEKRQTNSVVRKVKRAEPTLSAKLQQ</sequence>
<name>A0A9D4N4A7_DREPO</name>
<gene>
    <name evidence="2" type="ORF">DPMN_011606</name>
</gene>
<evidence type="ECO:0000256" key="1">
    <source>
        <dbReference type="SAM" id="MobiDB-lite"/>
    </source>
</evidence>
<protein>
    <submittedName>
        <fullName evidence="2">Uncharacterized protein</fullName>
    </submittedName>
</protein>
<organism evidence="2 3">
    <name type="scientific">Dreissena polymorpha</name>
    <name type="common">Zebra mussel</name>
    <name type="synonym">Mytilus polymorpha</name>
    <dbReference type="NCBI Taxonomy" id="45954"/>
    <lineage>
        <taxon>Eukaryota</taxon>
        <taxon>Metazoa</taxon>
        <taxon>Spiralia</taxon>
        <taxon>Lophotrochozoa</taxon>
        <taxon>Mollusca</taxon>
        <taxon>Bivalvia</taxon>
        <taxon>Autobranchia</taxon>
        <taxon>Heteroconchia</taxon>
        <taxon>Euheterodonta</taxon>
        <taxon>Imparidentia</taxon>
        <taxon>Neoheterodontei</taxon>
        <taxon>Myida</taxon>
        <taxon>Dreissenoidea</taxon>
        <taxon>Dreissenidae</taxon>
        <taxon>Dreissena</taxon>
    </lineage>
</organism>
<accession>A0A9D4N4A7</accession>
<reference evidence="2" key="1">
    <citation type="journal article" date="2019" name="bioRxiv">
        <title>The Genome of the Zebra Mussel, Dreissena polymorpha: A Resource for Invasive Species Research.</title>
        <authorList>
            <person name="McCartney M.A."/>
            <person name="Auch B."/>
            <person name="Kono T."/>
            <person name="Mallez S."/>
            <person name="Zhang Y."/>
            <person name="Obille A."/>
            <person name="Becker A."/>
            <person name="Abrahante J.E."/>
            <person name="Garbe J."/>
            <person name="Badalamenti J.P."/>
            <person name="Herman A."/>
            <person name="Mangelson H."/>
            <person name="Liachko I."/>
            <person name="Sullivan S."/>
            <person name="Sone E.D."/>
            <person name="Koren S."/>
            <person name="Silverstein K.A.T."/>
            <person name="Beckman K.B."/>
            <person name="Gohl D.M."/>
        </authorList>
    </citation>
    <scope>NUCLEOTIDE SEQUENCE</scope>
    <source>
        <strain evidence="2">Duluth1</strain>
        <tissue evidence="2">Whole animal</tissue>
    </source>
</reference>
<comment type="caution">
    <text evidence="2">The sequence shown here is derived from an EMBL/GenBank/DDBJ whole genome shotgun (WGS) entry which is preliminary data.</text>
</comment>
<proteinExistence type="predicted"/>
<evidence type="ECO:0000313" key="2">
    <source>
        <dbReference type="EMBL" id="KAH3887588.1"/>
    </source>
</evidence>
<feature type="compositionally biased region" description="Polar residues" evidence="1">
    <location>
        <begin position="321"/>
        <end position="335"/>
    </location>
</feature>
<dbReference type="Proteomes" id="UP000828390">
    <property type="component" value="Unassembled WGS sequence"/>
</dbReference>
<feature type="region of interest" description="Disordered" evidence="1">
    <location>
        <begin position="315"/>
        <end position="339"/>
    </location>
</feature>
<keyword evidence="3" id="KW-1185">Reference proteome</keyword>
<dbReference type="AlphaFoldDB" id="A0A9D4N4A7"/>
<feature type="region of interest" description="Disordered" evidence="1">
    <location>
        <begin position="514"/>
        <end position="561"/>
    </location>
</feature>
<dbReference type="EMBL" id="JAIWYP010000001">
    <property type="protein sequence ID" value="KAH3887588.1"/>
    <property type="molecule type" value="Genomic_DNA"/>
</dbReference>